<evidence type="ECO:0000256" key="1">
    <source>
        <dbReference type="ARBA" id="ARBA00022729"/>
    </source>
</evidence>
<feature type="region of interest" description="Disordered" evidence="3">
    <location>
        <begin position="95"/>
        <end position="140"/>
    </location>
</feature>
<dbReference type="PROSITE" id="PS50919">
    <property type="entry name" value="MIR"/>
    <property type="match status" value="3"/>
</dbReference>
<dbReference type="PANTHER" id="PTHR46809:SF2">
    <property type="entry name" value="GH21273P"/>
    <property type="match status" value="1"/>
</dbReference>
<accession>A0A8S0UW53</accession>
<feature type="domain" description="MIR" evidence="5">
    <location>
        <begin position="332"/>
        <end position="386"/>
    </location>
</feature>
<keyword evidence="4" id="KW-0472">Membrane</keyword>
<dbReference type="PANTHER" id="PTHR46809">
    <property type="entry name" value="STROMAL CELL-DERIVED FACTOR 2-LIKE PROTEIN"/>
    <property type="match status" value="1"/>
</dbReference>
<dbReference type="Gene3D" id="2.80.10.50">
    <property type="match status" value="1"/>
</dbReference>
<gene>
    <name evidence="6" type="ORF">OLEA9_A064118</name>
</gene>
<name>A0A8S0UW53_OLEEU</name>
<keyword evidence="1" id="KW-0732">Signal</keyword>
<dbReference type="SUPFAM" id="SSF82109">
    <property type="entry name" value="MIR domain"/>
    <property type="match status" value="1"/>
</dbReference>
<dbReference type="InterPro" id="IPR036300">
    <property type="entry name" value="MIR_dom_sf"/>
</dbReference>
<dbReference type="InterPro" id="IPR016093">
    <property type="entry name" value="MIR_motif"/>
</dbReference>
<feature type="transmembrane region" description="Helical" evidence="4">
    <location>
        <begin position="173"/>
        <end position="194"/>
    </location>
</feature>
<dbReference type="AlphaFoldDB" id="A0A8S0UW53"/>
<dbReference type="SMART" id="SM00472">
    <property type="entry name" value="MIR"/>
    <property type="match status" value="3"/>
</dbReference>
<protein>
    <submittedName>
        <fullName evidence="6">Stromal cell-derived factor 2</fullName>
    </submittedName>
</protein>
<evidence type="ECO:0000256" key="2">
    <source>
        <dbReference type="ARBA" id="ARBA00022737"/>
    </source>
</evidence>
<feature type="domain" description="MIR" evidence="5">
    <location>
        <begin position="211"/>
        <end position="265"/>
    </location>
</feature>
<sequence>MRNIRWKKPSKLSVDSSTCRCSCGSNFWGKIVNFALGSVGFNLGSGHAPRLDIQLKPSPPYIHVAINDSFLTLNIYGSVEPYAPTSINKTFELNKQPESQIESNPPSELRHRVKAPAVAPSGPRSNGLTRRKSAPSSTFVSAQKSGSARKVYRESVNSSSRSNLSSPFWQSTWFISILLAMAVSFFALAIYLLLTLNSDYTSTPVSAASEGVQITYGSTVKLMHERTKFRLHSHDVPYGSGSGQQSVTGFSSVDDSNSYWQIVRPTLDSSAKQGDTIKSGTIIRLQHMRTRRWLHSHLHASPISGNLEVSCFGDDGNSDTGDYWRLEIEGNGKTWRQDQRVRLHHVDTGGYLHSHDKKYTRIAGGQQEVCGVREKRADNVWLAAEGVYLPTSGSK</sequence>
<comment type="caution">
    <text evidence="6">The sequence shown here is derived from an EMBL/GenBank/DDBJ whole genome shotgun (WGS) entry which is preliminary data.</text>
</comment>
<evidence type="ECO:0000313" key="7">
    <source>
        <dbReference type="Proteomes" id="UP000594638"/>
    </source>
</evidence>
<evidence type="ECO:0000259" key="5">
    <source>
        <dbReference type="PROSITE" id="PS50919"/>
    </source>
</evidence>
<dbReference type="OrthoDB" id="5588846at2759"/>
<keyword evidence="4" id="KW-1133">Transmembrane helix</keyword>
<proteinExistence type="predicted"/>
<organism evidence="6 7">
    <name type="scientific">Olea europaea subsp. europaea</name>
    <dbReference type="NCBI Taxonomy" id="158383"/>
    <lineage>
        <taxon>Eukaryota</taxon>
        <taxon>Viridiplantae</taxon>
        <taxon>Streptophyta</taxon>
        <taxon>Embryophyta</taxon>
        <taxon>Tracheophyta</taxon>
        <taxon>Spermatophyta</taxon>
        <taxon>Magnoliopsida</taxon>
        <taxon>eudicotyledons</taxon>
        <taxon>Gunneridae</taxon>
        <taxon>Pentapetalae</taxon>
        <taxon>asterids</taxon>
        <taxon>lamiids</taxon>
        <taxon>Lamiales</taxon>
        <taxon>Oleaceae</taxon>
        <taxon>Oleeae</taxon>
        <taxon>Olea</taxon>
    </lineage>
</organism>
<dbReference type="EMBL" id="CACTIH010009093">
    <property type="protein sequence ID" value="CAA3023603.1"/>
    <property type="molecule type" value="Genomic_DNA"/>
</dbReference>
<dbReference type="FunFam" id="2.80.10.50:FF:000068">
    <property type="entry name" value="Stromal cell-derived factor 2-like protein"/>
    <property type="match status" value="1"/>
</dbReference>
<feature type="domain" description="MIR" evidence="5">
    <location>
        <begin position="274"/>
        <end position="329"/>
    </location>
</feature>
<reference evidence="6 7" key="1">
    <citation type="submission" date="2019-12" db="EMBL/GenBank/DDBJ databases">
        <authorList>
            <person name="Alioto T."/>
            <person name="Alioto T."/>
            <person name="Gomez Garrido J."/>
        </authorList>
    </citation>
    <scope>NUCLEOTIDE SEQUENCE [LARGE SCALE GENOMIC DNA]</scope>
</reference>
<keyword evidence="7" id="KW-1185">Reference proteome</keyword>
<feature type="compositionally biased region" description="Polar residues" evidence="3">
    <location>
        <begin position="95"/>
        <end position="106"/>
    </location>
</feature>
<keyword evidence="2" id="KW-0677">Repeat</keyword>
<keyword evidence="4" id="KW-0812">Transmembrane</keyword>
<feature type="compositionally biased region" description="Polar residues" evidence="3">
    <location>
        <begin position="123"/>
        <end position="140"/>
    </location>
</feature>
<evidence type="ECO:0000313" key="6">
    <source>
        <dbReference type="EMBL" id="CAA3023603.1"/>
    </source>
</evidence>
<evidence type="ECO:0000256" key="4">
    <source>
        <dbReference type="SAM" id="Phobius"/>
    </source>
</evidence>
<evidence type="ECO:0000256" key="3">
    <source>
        <dbReference type="SAM" id="MobiDB-lite"/>
    </source>
</evidence>
<dbReference type="Gramene" id="OE9A064118T2">
    <property type="protein sequence ID" value="OE9A064118C2"/>
    <property type="gene ID" value="OE9A064118"/>
</dbReference>
<dbReference type="Pfam" id="PF02815">
    <property type="entry name" value="MIR"/>
    <property type="match status" value="1"/>
</dbReference>
<dbReference type="Proteomes" id="UP000594638">
    <property type="component" value="Unassembled WGS sequence"/>
</dbReference>
<dbReference type="CDD" id="cd23294">
    <property type="entry name" value="beta-trefoil_MIR_AtSDF2-like"/>
    <property type="match status" value="1"/>
</dbReference>